<dbReference type="PROSITE" id="PS51257">
    <property type="entry name" value="PROKAR_LIPOPROTEIN"/>
    <property type="match status" value="1"/>
</dbReference>
<dbReference type="Proteomes" id="UP001596455">
    <property type="component" value="Unassembled WGS sequence"/>
</dbReference>
<keyword evidence="1" id="KW-0732">Signal</keyword>
<feature type="signal peptide" evidence="1">
    <location>
        <begin position="1"/>
        <end position="27"/>
    </location>
</feature>
<organism evidence="3 4">
    <name type="scientific">Georgenia alba</name>
    <dbReference type="NCBI Taxonomy" id="2233858"/>
    <lineage>
        <taxon>Bacteria</taxon>
        <taxon>Bacillati</taxon>
        <taxon>Actinomycetota</taxon>
        <taxon>Actinomycetes</taxon>
        <taxon>Micrococcales</taxon>
        <taxon>Bogoriellaceae</taxon>
        <taxon>Georgenia</taxon>
    </lineage>
</organism>
<evidence type="ECO:0000313" key="4">
    <source>
        <dbReference type="Proteomes" id="UP001596455"/>
    </source>
</evidence>
<feature type="domain" description="SsuA/THI5-like" evidence="2">
    <location>
        <begin position="55"/>
        <end position="263"/>
    </location>
</feature>
<dbReference type="RefSeq" id="WP_382392461.1">
    <property type="nucleotide sequence ID" value="NZ_JBHTCQ010000001.1"/>
</dbReference>
<feature type="chain" id="PRO_5046714656" evidence="1">
    <location>
        <begin position="28"/>
        <end position="347"/>
    </location>
</feature>
<protein>
    <submittedName>
        <fullName evidence="3">ABC transporter substrate-binding protein</fullName>
    </submittedName>
</protein>
<keyword evidence="4" id="KW-1185">Reference proteome</keyword>
<reference evidence="4" key="1">
    <citation type="journal article" date="2019" name="Int. J. Syst. Evol. Microbiol.">
        <title>The Global Catalogue of Microorganisms (GCM) 10K type strain sequencing project: providing services to taxonomists for standard genome sequencing and annotation.</title>
        <authorList>
            <consortium name="The Broad Institute Genomics Platform"/>
            <consortium name="The Broad Institute Genome Sequencing Center for Infectious Disease"/>
            <person name="Wu L."/>
            <person name="Ma J."/>
        </authorList>
    </citation>
    <scope>NUCLEOTIDE SEQUENCE [LARGE SCALE GENOMIC DNA]</scope>
    <source>
        <strain evidence="4">JCM 1490</strain>
    </source>
</reference>
<evidence type="ECO:0000256" key="1">
    <source>
        <dbReference type="SAM" id="SignalP"/>
    </source>
</evidence>
<dbReference type="Pfam" id="PF09084">
    <property type="entry name" value="NMT1"/>
    <property type="match status" value="1"/>
</dbReference>
<dbReference type="EMBL" id="JBHTCQ010000001">
    <property type="protein sequence ID" value="MFC7404760.1"/>
    <property type="molecule type" value="Genomic_DNA"/>
</dbReference>
<evidence type="ECO:0000313" key="3">
    <source>
        <dbReference type="EMBL" id="MFC7404760.1"/>
    </source>
</evidence>
<dbReference type="Gene3D" id="3.40.190.10">
    <property type="entry name" value="Periplasmic binding protein-like II"/>
    <property type="match status" value="2"/>
</dbReference>
<sequence>MTHLTRAGFLRASGLTLLGGGALAACADDGAGGGQGGATEDFTFVSFLPMDTLTFAPEMVGIAGGHFAAEGLQTTVQVARGTPQALQSVLGGVAPLSRCATIDLATARTEQDQPLVNVGTIIRQPMLRLNYSLDRPIETAEDMVGLTIGIPSEGGTSEKSLLLMLMNGGVDPEQVTRQVVAQTPASWEMVRRGQLDGYISSTDMSLLVQAQHEDAAALNPGDVAPMPSDTQFYVTTEEALESHAEPIRAYLAAVRSACGSVLEDEGFTQTVATLREEYTFATLDDDAVARDGLAVQADGWTDGGAAPELLVTDMDLWLEGLEELERVGFVSGVEDAESWATNELLTP</sequence>
<dbReference type="InterPro" id="IPR027939">
    <property type="entry name" value="NMT1/THI5"/>
</dbReference>
<accession>A0ABW2QB01</accession>
<evidence type="ECO:0000259" key="2">
    <source>
        <dbReference type="Pfam" id="PF09084"/>
    </source>
</evidence>
<dbReference type="PANTHER" id="PTHR31528">
    <property type="entry name" value="4-AMINO-5-HYDROXYMETHYL-2-METHYLPYRIMIDINE PHOSPHATE SYNTHASE THI11-RELATED"/>
    <property type="match status" value="1"/>
</dbReference>
<dbReference type="SUPFAM" id="SSF53850">
    <property type="entry name" value="Periplasmic binding protein-like II"/>
    <property type="match status" value="1"/>
</dbReference>
<gene>
    <name evidence="3" type="ORF">ACFQQL_06525</name>
</gene>
<comment type="caution">
    <text evidence="3">The sequence shown here is derived from an EMBL/GenBank/DDBJ whole genome shotgun (WGS) entry which is preliminary data.</text>
</comment>
<name>A0ABW2QB01_9MICO</name>
<dbReference type="InterPro" id="IPR015168">
    <property type="entry name" value="SsuA/THI5"/>
</dbReference>
<dbReference type="PANTHER" id="PTHR31528:SF15">
    <property type="entry name" value="RIBOFLAVIN-BINDING PROTEIN RIBY"/>
    <property type="match status" value="1"/>
</dbReference>
<proteinExistence type="predicted"/>